<dbReference type="Pfam" id="PF07990">
    <property type="entry name" value="NABP"/>
    <property type="match status" value="2"/>
</dbReference>
<dbReference type="Proteomes" id="UP000775213">
    <property type="component" value="Unassembled WGS sequence"/>
</dbReference>
<dbReference type="EMBL" id="JAGFBR010000008">
    <property type="protein sequence ID" value="KAH0463214.1"/>
    <property type="molecule type" value="Genomic_DNA"/>
</dbReference>
<evidence type="ECO:0000256" key="2">
    <source>
        <dbReference type="ARBA" id="ARBA00022845"/>
    </source>
</evidence>
<comment type="caution">
    <text evidence="6">The sequence shown here is derived from an EMBL/GenBank/DDBJ whole genome shotgun (WGS) entry which is preliminary data.</text>
</comment>
<keyword evidence="1" id="KW-0677">Repeat</keyword>
<feature type="repeat" description="Pumilio" evidence="3">
    <location>
        <begin position="661"/>
        <end position="696"/>
    </location>
</feature>
<dbReference type="PANTHER" id="PTHR12537">
    <property type="entry name" value="RNA BINDING PROTEIN PUMILIO-RELATED"/>
    <property type="match status" value="1"/>
</dbReference>
<evidence type="ECO:0000256" key="1">
    <source>
        <dbReference type="ARBA" id="ARBA00022737"/>
    </source>
</evidence>
<dbReference type="InterPro" id="IPR033712">
    <property type="entry name" value="Pumilio_RNA-bd"/>
</dbReference>
<feature type="repeat" description="Pumilio" evidence="3">
    <location>
        <begin position="697"/>
        <end position="732"/>
    </location>
</feature>
<feature type="domain" description="PUM-HD" evidence="5">
    <location>
        <begin position="500"/>
        <end position="873"/>
    </location>
</feature>
<dbReference type="AlphaFoldDB" id="A0AAV7GN34"/>
<dbReference type="PANTHER" id="PTHR12537:SF12">
    <property type="entry name" value="MATERNAL PROTEIN PUMILIO"/>
    <property type="match status" value="1"/>
</dbReference>
<evidence type="ECO:0000313" key="7">
    <source>
        <dbReference type="Proteomes" id="UP000775213"/>
    </source>
</evidence>
<dbReference type="InterPro" id="IPR011989">
    <property type="entry name" value="ARM-like"/>
</dbReference>
<dbReference type="GO" id="GO:0006417">
    <property type="term" value="P:regulation of translation"/>
    <property type="evidence" value="ECO:0007669"/>
    <property type="project" value="UniProtKB-KW"/>
</dbReference>
<feature type="region of interest" description="Disordered" evidence="4">
    <location>
        <begin position="132"/>
        <end position="164"/>
    </location>
</feature>
<dbReference type="InterPro" id="IPR033133">
    <property type="entry name" value="PUM-HD"/>
</dbReference>
<feature type="repeat" description="Pumilio" evidence="3">
    <location>
        <begin position="734"/>
        <end position="769"/>
    </location>
</feature>
<dbReference type="InterPro" id="IPR012940">
    <property type="entry name" value="NABP"/>
</dbReference>
<dbReference type="PROSITE" id="PS50303">
    <property type="entry name" value="PUM_HD"/>
    <property type="match status" value="1"/>
</dbReference>
<name>A0AAV7GN34_DENCH</name>
<dbReference type="InterPro" id="IPR001313">
    <property type="entry name" value="Pumilio_RNA-bd_rpt"/>
</dbReference>
<evidence type="ECO:0000313" key="6">
    <source>
        <dbReference type="EMBL" id="KAH0463214.1"/>
    </source>
</evidence>
<organism evidence="6 7">
    <name type="scientific">Dendrobium chrysotoxum</name>
    <name type="common">Orchid</name>
    <dbReference type="NCBI Taxonomy" id="161865"/>
    <lineage>
        <taxon>Eukaryota</taxon>
        <taxon>Viridiplantae</taxon>
        <taxon>Streptophyta</taxon>
        <taxon>Embryophyta</taxon>
        <taxon>Tracheophyta</taxon>
        <taxon>Spermatophyta</taxon>
        <taxon>Magnoliopsida</taxon>
        <taxon>Liliopsida</taxon>
        <taxon>Asparagales</taxon>
        <taxon>Orchidaceae</taxon>
        <taxon>Epidendroideae</taxon>
        <taxon>Malaxideae</taxon>
        <taxon>Dendrobiinae</taxon>
        <taxon>Dendrobium</taxon>
    </lineage>
</organism>
<reference evidence="6 7" key="1">
    <citation type="journal article" date="2021" name="Hortic Res">
        <title>Chromosome-scale assembly of the Dendrobium chrysotoxum genome enhances the understanding of orchid evolution.</title>
        <authorList>
            <person name="Zhang Y."/>
            <person name="Zhang G.Q."/>
            <person name="Zhang D."/>
            <person name="Liu X.D."/>
            <person name="Xu X.Y."/>
            <person name="Sun W.H."/>
            <person name="Yu X."/>
            <person name="Zhu X."/>
            <person name="Wang Z.W."/>
            <person name="Zhao X."/>
            <person name="Zhong W.Y."/>
            <person name="Chen H."/>
            <person name="Yin W.L."/>
            <person name="Huang T."/>
            <person name="Niu S.C."/>
            <person name="Liu Z.J."/>
        </authorList>
    </citation>
    <scope>NUCLEOTIDE SEQUENCE [LARGE SCALE GENOMIC DNA]</scope>
    <source>
        <strain evidence="6">Lindl</strain>
    </source>
</reference>
<dbReference type="SUPFAM" id="SSF48371">
    <property type="entry name" value="ARM repeat"/>
    <property type="match status" value="1"/>
</dbReference>
<dbReference type="InterPro" id="IPR016024">
    <property type="entry name" value="ARM-type_fold"/>
</dbReference>
<dbReference type="GO" id="GO:0003729">
    <property type="term" value="F:mRNA binding"/>
    <property type="evidence" value="ECO:0007669"/>
    <property type="project" value="TreeGrafter"/>
</dbReference>
<keyword evidence="7" id="KW-1185">Reference proteome</keyword>
<keyword evidence="2" id="KW-0810">Translation regulation</keyword>
<feature type="repeat" description="Pumilio" evidence="3">
    <location>
        <begin position="556"/>
        <end position="591"/>
    </location>
</feature>
<evidence type="ECO:0000259" key="5">
    <source>
        <dbReference type="PROSITE" id="PS50303"/>
    </source>
</evidence>
<evidence type="ECO:0000256" key="4">
    <source>
        <dbReference type="SAM" id="MobiDB-lite"/>
    </source>
</evidence>
<gene>
    <name evidence="6" type="ORF">IEQ34_007796</name>
</gene>
<evidence type="ECO:0000256" key="3">
    <source>
        <dbReference type="PROSITE-ProRule" id="PRU00317"/>
    </source>
</evidence>
<feature type="region of interest" description="Disordered" evidence="4">
    <location>
        <begin position="270"/>
        <end position="291"/>
    </location>
</feature>
<protein>
    <recommendedName>
        <fullName evidence="5">PUM-HD domain-containing protein</fullName>
    </recommendedName>
</protein>
<feature type="repeat" description="Pumilio" evidence="3">
    <location>
        <begin position="520"/>
        <end position="555"/>
    </location>
</feature>
<feature type="repeat" description="Pumilio" evidence="3">
    <location>
        <begin position="806"/>
        <end position="847"/>
    </location>
</feature>
<dbReference type="GO" id="GO:0005737">
    <property type="term" value="C:cytoplasm"/>
    <property type="evidence" value="ECO:0007669"/>
    <property type="project" value="TreeGrafter"/>
</dbReference>
<accession>A0AAV7GN34</accession>
<dbReference type="CDD" id="cd07920">
    <property type="entry name" value="Pumilio"/>
    <property type="match status" value="1"/>
</dbReference>
<proteinExistence type="predicted"/>
<sequence>MVTGGSVKMTSVNLAEDLEEDFERDIEAMLREQQQQQQSRASFDRERELNIYRSGSAPPTVEGSRNAIRSMFDGQNNGDVLLEEEMRSHPAYMSYYYLNENLNPRLPPPLLSKEDWRAAKRFDFGGIGDRGGRKQLVDGDGSSRSLFSMQPGLSEPAEHNGGGDWLSEGSNGLTGLTDIGLGSRRKSLTDALQDNFNLSATVPCHIPRPFSQNTFENASSSFVLPDVQQTQLCNDIDSVDNFSSRRTPPGLVRVQSLGSSLSRSFASAVDPSLARSRTPGPQLNGRSSSPCLPSVGSSVFDADTKMLSSGFGRISSEVTDYGDMEAALASLSLSKNRGAALACCSEYVGRPGTQPGSEFLGELVDPSYVPYLQSTSSPAPISGNLNDPSVGKGFFGTSDVDLLGYQKAYLEKILEQQKLQYGGLSKVGGLHNGLYGPAAFGVGMPYPLTPVSGAILSSMGPGNHLRQSGQLSRFPTMLRSSIGASKGSWDRENGIMEEEFASSLLAEFKNNKTRSFELSDIVDHVVEFSADQYGSRFIQQKLEMATVEEKNKIFPEILPHARALMTDVFGNYVIQKFFEHGTESQRNQLASRLLGHVLPLSLQMYGCRVIQKVERCDLDEAILVKEYEGSEEDYGVGDDGNDKSEALEVVDVKQQTQLVSELDGSVMKCVRDQNGNHVIQKCIECVPQESIKFIISACYGQVVALSTHPYGCRVIQRILEHCDDAKTQCIMMNEILQSICTLAKDQYGNYVVQHVLQHGKSEERSSIISKLSGEIVKMSQQKFASNVIEKCLTYSSPEERQLLINEMLGSTEENEPLQAMMKDQFGNYVVQKVLETCDDRNRELILSRIKVHLNTLKRYTYGKHIVARVEKLIAAGERRIGMASSY</sequence>
<dbReference type="Pfam" id="PF00806">
    <property type="entry name" value="PUF"/>
    <property type="match status" value="8"/>
</dbReference>
<dbReference type="Gene3D" id="1.25.10.10">
    <property type="entry name" value="Leucine-rich Repeat Variant"/>
    <property type="match status" value="1"/>
</dbReference>
<dbReference type="PROSITE" id="PS50302">
    <property type="entry name" value="PUM"/>
    <property type="match status" value="7"/>
</dbReference>
<dbReference type="SMART" id="SM00025">
    <property type="entry name" value="Pumilio"/>
    <property type="match status" value="8"/>
</dbReference>
<feature type="repeat" description="Pumilio" evidence="3">
    <location>
        <begin position="770"/>
        <end position="805"/>
    </location>
</feature>